<dbReference type="EMBL" id="PJQY01000016">
    <property type="protein sequence ID" value="PQQ21286.1"/>
    <property type="molecule type" value="Genomic_DNA"/>
</dbReference>
<organism evidence="1 2">
    <name type="scientific">Prunus yedoensis var. nudiflora</name>
    <dbReference type="NCBI Taxonomy" id="2094558"/>
    <lineage>
        <taxon>Eukaryota</taxon>
        <taxon>Viridiplantae</taxon>
        <taxon>Streptophyta</taxon>
        <taxon>Embryophyta</taxon>
        <taxon>Tracheophyta</taxon>
        <taxon>Spermatophyta</taxon>
        <taxon>Magnoliopsida</taxon>
        <taxon>eudicotyledons</taxon>
        <taxon>Gunneridae</taxon>
        <taxon>Pentapetalae</taxon>
        <taxon>rosids</taxon>
        <taxon>fabids</taxon>
        <taxon>Rosales</taxon>
        <taxon>Rosaceae</taxon>
        <taxon>Amygdaloideae</taxon>
        <taxon>Amygdaleae</taxon>
        <taxon>Prunus</taxon>
    </lineage>
</organism>
<dbReference type="AlphaFoldDB" id="A0A315B4L6"/>
<accession>A0A315B4L6</accession>
<keyword evidence="2" id="KW-1185">Reference proteome</keyword>
<evidence type="ECO:0000313" key="2">
    <source>
        <dbReference type="Proteomes" id="UP000250321"/>
    </source>
</evidence>
<protein>
    <submittedName>
        <fullName evidence="1">Uncharacterized protein</fullName>
    </submittedName>
</protein>
<reference evidence="1 2" key="1">
    <citation type="submission" date="2018-02" db="EMBL/GenBank/DDBJ databases">
        <title>Draft genome of wild Prunus yedoensis var. nudiflora.</title>
        <authorList>
            <person name="Baek S."/>
            <person name="Kim J.-H."/>
            <person name="Choi K."/>
            <person name="Kim G.-B."/>
            <person name="Cho A."/>
            <person name="Jang H."/>
            <person name="Shin C.-H."/>
            <person name="Yu H.-J."/>
            <person name="Mun J.-H."/>
        </authorList>
    </citation>
    <scope>NUCLEOTIDE SEQUENCE [LARGE SCALE GENOMIC DNA]</scope>
    <source>
        <strain evidence="2">cv. Jeju island</strain>
        <tissue evidence="1">Leaf</tissue>
    </source>
</reference>
<gene>
    <name evidence="1" type="ORF">Pyn_31457</name>
</gene>
<proteinExistence type="predicted"/>
<comment type="caution">
    <text evidence="1">The sequence shown here is derived from an EMBL/GenBank/DDBJ whole genome shotgun (WGS) entry which is preliminary data.</text>
</comment>
<sequence>MHDGLHKSFGNRAAPGDFWPPILLQTVWDPEVARLLLYTSTRLYEPVVPSASVTYKLETHLFRLATGHGVGVCRALITPLSSSVAPLF</sequence>
<evidence type="ECO:0000313" key="1">
    <source>
        <dbReference type="EMBL" id="PQQ21286.1"/>
    </source>
</evidence>
<name>A0A315B4L6_PRUYE</name>
<dbReference type="Proteomes" id="UP000250321">
    <property type="component" value="Unassembled WGS sequence"/>
</dbReference>